<keyword evidence="1" id="KW-0472">Membrane</keyword>
<keyword evidence="1" id="KW-0812">Transmembrane</keyword>
<dbReference type="InterPro" id="IPR025746">
    <property type="entry name" value="PilX_N_dom"/>
</dbReference>
<organism evidence="3">
    <name type="scientific">marine sediment metagenome</name>
    <dbReference type="NCBI Taxonomy" id="412755"/>
    <lineage>
        <taxon>unclassified sequences</taxon>
        <taxon>metagenomes</taxon>
        <taxon>ecological metagenomes</taxon>
    </lineage>
</organism>
<sequence>MNIHQWPDRQSGAALLIALIMLLVSTMIGLASIRGTTMNEKMSSNMYDRSLSYQAAEAALLAGEAAVLANPENAIDCTIVGAECPPSPTTTFTSTTTDWTTVVDPDFKVNDALLGSTPQFYIERMGEVGGTDELGLGNSANCSNYGGCDEAPPTAASFRITGRSGIPAADGRSVVALQITVKQNL</sequence>
<evidence type="ECO:0000313" key="3">
    <source>
        <dbReference type="EMBL" id="KKM75816.1"/>
    </source>
</evidence>
<accession>A0A0F9KM41</accession>
<feature type="domain" description="Type 4 fimbrial biogenesis protein PilX N-terminal" evidence="2">
    <location>
        <begin position="11"/>
        <end position="60"/>
    </location>
</feature>
<evidence type="ECO:0000259" key="2">
    <source>
        <dbReference type="Pfam" id="PF14341"/>
    </source>
</evidence>
<dbReference type="Pfam" id="PF14341">
    <property type="entry name" value="PilX_N"/>
    <property type="match status" value="1"/>
</dbReference>
<comment type="caution">
    <text evidence="3">The sequence shown here is derived from an EMBL/GenBank/DDBJ whole genome shotgun (WGS) entry which is preliminary data.</text>
</comment>
<evidence type="ECO:0000256" key="1">
    <source>
        <dbReference type="SAM" id="Phobius"/>
    </source>
</evidence>
<feature type="transmembrane region" description="Helical" evidence="1">
    <location>
        <begin position="12"/>
        <end position="33"/>
    </location>
</feature>
<dbReference type="AlphaFoldDB" id="A0A0F9KM41"/>
<protein>
    <recommendedName>
        <fullName evidence="2">Type 4 fimbrial biogenesis protein PilX N-terminal domain-containing protein</fullName>
    </recommendedName>
</protein>
<gene>
    <name evidence="3" type="ORF">LCGC14_1386410</name>
</gene>
<dbReference type="EMBL" id="LAZR01008908">
    <property type="protein sequence ID" value="KKM75816.1"/>
    <property type="molecule type" value="Genomic_DNA"/>
</dbReference>
<name>A0A0F9KM41_9ZZZZ</name>
<reference evidence="3" key="1">
    <citation type="journal article" date="2015" name="Nature">
        <title>Complex archaea that bridge the gap between prokaryotes and eukaryotes.</title>
        <authorList>
            <person name="Spang A."/>
            <person name="Saw J.H."/>
            <person name="Jorgensen S.L."/>
            <person name="Zaremba-Niedzwiedzka K."/>
            <person name="Martijn J."/>
            <person name="Lind A.E."/>
            <person name="van Eijk R."/>
            <person name="Schleper C."/>
            <person name="Guy L."/>
            <person name="Ettema T.J."/>
        </authorList>
    </citation>
    <scope>NUCLEOTIDE SEQUENCE</scope>
</reference>
<keyword evidence="1" id="KW-1133">Transmembrane helix</keyword>
<proteinExistence type="predicted"/>